<feature type="transmembrane region" description="Helical" evidence="9">
    <location>
        <begin position="152"/>
        <end position="171"/>
    </location>
</feature>
<dbReference type="Gene3D" id="1.20.1740.10">
    <property type="entry name" value="Amino acid/polyamine transporter I"/>
    <property type="match status" value="1"/>
</dbReference>
<dbReference type="Proteomes" id="UP000515317">
    <property type="component" value="Chromosome"/>
</dbReference>
<evidence type="ECO:0000256" key="7">
    <source>
        <dbReference type="ARBA" id="ARBA00022989"/>
    </source>
</evidence>
<evidence type="ECO:0000256" key="1">
    <source>
        <dbReference type="ARBA" id="ARBA00004651"/>
    </source>
</evidence>
<sequence length="466" mass="49976">MSVFTLTAFVIGSMIGSGIFSLPQAFGRTTGPLGAILAWCIAGAGMLMIALVFQTLSRRKPELDSGISAYVRAGFGEYAGFLSALGYWTVCCLGDVSYFIVVKSTLGALIPAFGHGNTLEAIFVSSILLWLVHILVLHGIKQAASVNTVVTVAKIAAIVTFILVVIFAFDADLFSADWRGEASDAGGLFNQIRGTMLVMTFVFVGVEGASVYSRYARNRRDVGIATVVGFLSVLTLMVMITLLSYGILARPELATLRNPSMAGVMQAAVGSWGAWFVGIALIVSVSGAYIAWSLLAAEVVWSSSKAELMPRFLSRENRNKVPAAAVWFTNGLIQCILILTFFTEEAFLFALKLTGSMILIPYFLVAAYGLKLAWSGEDYGSKEQRHRDLMQAGLATIYAAGLIYAGGLKFLLLSSIVYALGTPLFIIARREQKKPAFTLAEAGFFILLVIGAGFAVYGLASRTIVV</sequence>
<keyword evidence="5 9" id="KW-0812">Transmembrane</keyword>
<feature type="transmembrane region" description="Helical" evidence="9">
    <location>
        <begin position="440"/>
        <end position="460"/>
    </location>
</feature>
<evidence type="ECO:0000256" key="4">
    <source>
        <dbReference type="ARBA" id="ARBA00022475"/>
    </source>
</evidence>
<evidence type="ECO:0000256" key="3">
    <source>
        <dbReference type="ARBA" id="ARBA00022448"/>
    </source>
</evidence>
<evidence type="ECO:0000256" key="8">
    <source>
        <dbReference type="ARBA" id="ARBA00023136"/>
    </source>
</evidence>
<keyword evidence="3" id="KW-0813">Transport</keyword>
<evidence type="ECO:0000256" key="6">
    <source>
        <dbReference type="ARBA" id="ARBA00022970"/>
    </source>
</evidence>
<evidence type="ECO:0000256" key="2">
    <source>
        <dbReference type="ARBA" id="ARBA00008220"/>
    </source>
</evidence>
<proteinExistence type="inferred from homology"/>
<protein>
    <submittedName>
        <fullName evidence="10">Amino acid APC transporter</fullName>
    </submittedName>
</protein>
<keyword evidence="8 9" id="KW-0472">Membrane</keyword>
<feature type="transmembrane region" description="Helical" evidence="9">
    <location>
        <begin position="348"/>
        <end position="368"/>
    </location>
</feature>
<reference evidence="10 11" key="1">
    <citation type="submission" date="2020-08" db="EMBL/GenBank/DDBJ databases">
        <title>Genome sequence of Rhizobiales bacterium strain IZ6.</title>
        <authorList>
            <person name="Nakai R."/>
            <person name="Naganuma T."/>
        </authorList>
    </citation>
    <scope>NUCLEOTIDE SEQUENCE [LARGE SCALE GENOMIC DNA]</scope>
    <source>
        <strain evidence="10 11">IZ6</strain>
    </source>
</reference>
<keyword evidence="6" id="KW-0029">Amino-acid transport</keyword>
<gene>
    <name evidence="10" type="primary">arcD1</name>
    <name evidence="10" type="ORF">IZ6_17150</name>
</gene>
<evidence type="ECO:0000256" key="5">
    <source>
        <dbReference type="ARBA" id="ARBA00022692"/>
    </source>
</evidence>
<feature type="transmembrane region" description="Helical" evidence="9">
    <location>
        <begin position="191"/>
        <end position="212"/>
    </location>
</feature>
<dbReference type="RefSeq" id="WP_222874664.1">
    <property type="nucleotide sequence ID" value="NZ_AP023361.1"/>
</dbReference>
<feature type="transmembrane region" description="Helical" evidence="9">
    <location>
        <begin position="121"/>
        <end position="140"/>
    </location>
</feature>
<dbReference type="InterPro" id="IPR002293">
    <property type="entry name" value="AA/rel_permease1"/>
</dbReference>
<keyword evidence="4" id="KW-1003">Cell membrane</keyword>
<dbReference type="Pfam" id="PF13520">
    <property type="entry name" value="AA_permease_2"/>
    <property type="match status" value="1"/>
</dbReference>
<dbReference type="GO" id="GO:0005886">
    <property type="term" value="C:plasma membrane"/>
    <property type="evidence" value="ECO:0007669"/>
    <property type="project" value="UniProtKB-SubCell"/>
</dbReference>
<dbReference type="InterPro" id="IPR050367">
    <property type="entry name" value="APC_superfamily"/>
</dbReference>
<evidence type="ECO:0000256" key="9">
    <source>
        <dbReference type="SAM" id="Phobius"/>
    </source>
</evidence>
<keyword evidence="7 9" id="KW-1133">Transmembrane helix</keyword>
<dbReference type="AlphaFoldDB" id="A0A6S6QVG3"/>
<dbReference type="GO" id="GO:0006865">
    <property type="term" value="P:amino acid transport"/>
    <property type="evidence" value="ECO:0007669"/>
    <property type="project" value="UniProtKB-KW"/>
</dbReference>
<comment type="subcellular location">
    <subcellularLocation>
        <location evidence="1">Cell membrane</location>
        <topology evidence="1">Multi-pass membrane protein</topology>
    </subcellularLocation>
</comment>
<keyword evidence="11" id="KW-1185">Reference proteome</keyword>
<dbReference type="PANTHER" id="PTHR42770">
    <property type="entry name" value="AMINO ACID TRANSPORTER-RELATED"/>
    <property type="match status" value="1"/>
</dbReference>
<dbReference type="EMBL" id="AP023361">
    <property type="protein sequence ID" value="BCJ90980.1"/>
    <property type="molecule type" value="Genomic_DNA"/>
</dbReference>
<feature type="transmembrane region" description="Helical" evidence="9">
    <location>
        <begin position="321"/>
        <end position="342"/>
    </location>
</feature>
<dbReference type="InterPro" id="IPR004754">
    <property type="entry name" value="Amino_acid_antiprt"/>
</dbReference>
<feature type="transmembrane region" description="Helical" evidence="9">
    <location>
        <begin position="224"/>
        <end position="248"/>
    </location>
</feature>
<dbReference type="KEGG" id="tso:IZ6_17150"/>
<dbReference type="PIRSF" id="PIRSF006060">
    <property type="entry name" value="AA_transporter"/>
    <property type="match status" value="1"/>
</dbReference>
<dbReference type="PANTHER" id="PTHR42770:SF4">
    <property type="entry name" value="ARGININE_ORNITHINE ANTIPORTER-RELATED"/>
    <property type="match status" value="1"/>
</dbReference>
<dbReference type="NCBIfam" id="TIGR00905">
    <property type="entry name" value="2A0302"/>
    <property type="match status" value="1"/>
</dbReference>
<comment type="similarity">
    <text evidence="2">Belongs to the amino acid-polyamine-organocation (APC) superfamily. Basic amino acid/polyamine antiporter (APA) (TC 2.A.3.2) family.</text>
</comment>
<evidence type="ECO:0000313" key="11">
    <source>
        <dbReference type="Proteomes" id="UP000515317"/>
    </source>
</evidence>
<evidence type="ECO:0000313" key="10">
    <source>
        <dbReference type="EMBL" id="BCJ90980.1"/>
    </source>
</evidence>
<feature type="transmembrane region" description="Helical" evidence="9">
    <location>
        <begin position="78"/>
        <end position="101"/>
    </location>
</feature>
<feature type="transmembrane region" description="Helical" evidence="9">
    <location>
        <begin position="268"/>
        <end position="301"/>
    </location>
</feature>
<feature type="transmembrane region" description="Helical" evidence="9">
    <location>
        <begin position="31"/>
        <end position="57"/>
    </location>
</feature>
<dbReference type="GO" id="GO:0022857">
    <property type="term" value="F:transmembrane transporter activity"/>
    <property type="evidence" value="ECO:0007669"/>
    <property type="project" value="InterPro"/>
</dbReference>
<organism evidence="10 11">
    <name type="scientific">Terrihabitans soli</name>
    <dbReference type="NCBI Taxonomy" id="708113"/>
    <lineage>
        <taxon>Bacteria</taxon>
        <taxon>Pseudomonadati</taxon>
        <taxon>Pseudomonadota</taxon>
        <taxon>Alphaproteobacteria</taxon>
        <taxon>Hyphomicrobiales</taxon>
        <taxon>Terrihabitans</taxon>
    </lineage>
</organism>
<name>A0A6S6QVG3_9HYPH</name>
<accession>A0A6S6QVG3</accession>